<evidence type="ECO:0000313" key="2">
    <source>
        <dbReference type="Proteomes" id="UP000308652"/>
    </source>
</evidence>
<protein>
    <submittedName>
        <fullName evidence="1">Uncharacterized protein</fullName>
    </submittedName>
</protein>
<accession>A0A5C3LPU6</accession>
<gene>
    <name evidence="1" type="ORF">BDQ12DRAFT_689270</name>
</gene>
<dbReference type="AlphaFoldDB" id="A0A5C3LPU6"/>
<organism evidence="1 2">
    <name type="scientific">Crucibulum laeve</name>
    <dbReference type="NCBI Taxonomy" id="68775"/>
    <lineage>
        <taxon>Eukaryota</taxon>
        <taxon>Fungi</taxon>
        <taxon>Dikarya</taxon>
        <taxon>Basidiomycota</taxon>
        <taxon>Agaricomycotina</taxon>
        <taxon>Agaricomycetes</taxon>
        <taxon>Agaricomycetidae</taxon>
        <taxon>Agaricales</taxon>
        <taxon>Agaricineae</taxon>
        <taxon>Nidulariaceae</taxon>
        <taxon>Crucibulum</taxon>
    </lineage>
</organism>
<name>A0A5C3LPU6_9AGAR</name>
<reference evidence="1 2" key="1">
    <citation type="journal article" date="2019" name="Nat. Ecol. Evol.">
        <title>Megaphylogeny resolves global patterns of mushroom evolution.</title>
        <authorList>
            <person name="Varga T."/>
            <person name="Krizsan K."/>
            <person name="Foldi C."/>
            <person name="Dima B."/>
            <person name="Sanchez-Garcia M."/>
            <person name="Sanchez-Ramirez S."/>
            <person name="Szollosi G.J."/>
            <person name="Szarkandi J.G."/>
            <person name="Papp V."/>
            <person name="Albert L."/>
            <person name="Andreopoulos W."/>
            <person name="Angelini C."/>
            <person name="Antonin V."/>
            <person name="Barry K.W."/>
            <person name="Bougher N.L."/>
            <person name="Buchanan P."/>
            <person name="Buyck B."/>
            <person name="Bense V."/>
            <person name="Catcheside P."/>
            <person name="Chovatia M."/>
            <person name="Cooper J."/>
            <person name="Damon W."/>
            <person name="Desjardin D."/>
            <person name="Finy P."/>
            <person name="Geml J."/>
            <person name="Haridas S."/>
            <person name="Hughes K."/>
            <person name="Justo A."/>
            <person name="Karasinski D."/>
            <person name="Kautmanova I."/>
            <person name="Kiss B."/>
            <person name="Kocsube S."/>
            <person name="Kotiranta H."/>
            <person name="LaButti K.M."/>
            <person name="Lechner B.E."/>
            <person name="Liimatainen K."/>
            <person name="Lipzen A."/>
            <person name="Lukacs Z."/>
            <person name="Mihaltcheva S."/>
            <person name="Morgado L.N."/>
            <person name="Niskanen T."/>
            <person name="Noordeloos M.E."/>
            <person name="Ohm R.A."/>
            <person name="Ortiz-Santana B."/>
            <person name="Ovrebo C."/>
            <person name="Racz N."/>
            <person name="Riley R."/>
            <person name="Savchenko A."/>
            <person name="Shiryaev A."/>
            <person name="Soop K."/>
            <person name="Spirin V."/>
            <person name="Szebenyi C."/>
            <person name="Tomsovsky M."/>
            <person name="Tulloss R.E."/>
            <person name="Uehling J."/>
            <person name="Grigoriev I.V."/>
            <person name="Vagvolgyi C."/>
            <person name="Papp T."/>
            <person name="Martin F.M."/>
            <person name="Miettinen O."/>
            <person name="Hibbett D.S."/>
            <person name="Nagy L.G."/>
        </authorList>
    </citation>
    <scope>NUCLEOTIDE SEQUENCE [LARGE SCALE GENOMIC DNA]</scope>
    <source>
        <strain evidence="1 2">CBS 166.37</strain>
    </source>
</reference>
<dbReference type="Proteomes" id="UP000308652">
    <property type="component" value="Unassembled WGS sequence"/>
</dbReference>
<keyword evidence="2" id="KW-1185">Reference proteome</keyword>
<dbReference type="EMBL" id="ML213629">
    <property type="protein sequence ID" value="TFK34617.1"/>
    <property type="molecule type" value="Genomic_DNA"/>
</dbReference>
<proteinExistence type="predicted"/>
<evidence type="ECO:0000313" key="1">
    <source>
        <dbReference type="EMBL" id="TFK34617.1"/>
    </source>
</evidence>
<sequence length="69" mass="7916">MCAAASQCIRKRISKQCWYQSTIVLAIIQSPSTECAISHIYRLRMRVSIWRKIDSSASRPTFRDVRGAI</sequence>